<evidence type="ECO:0000313" key="5">
    <source>
        <dbReference type="Proteomes" id="UP001151760"/>
    </source>
</evidence>
<feature type="repeat" description="PPR" evidence="3">
    <location>
        <begin position="80"/>
        <end position="114"/>
    </location>
</feature>
<evidence type="ECO:0000256" key="3">
    <source>
        <dbReference type="PROSITE-ProRule" id="PRU00708"/>
    </source>
</evidence>
<dbReference type="EMBL" id="BQNB010011112">
    <property type="protein sequence ID" value="GJS86293.1"/>
    <property type="molecule type" value="Genomic_DNA"/>
</dbReference>
<organism evidence="4 5">
    <name type="scientific">Tanacetum coccineum</name>
    <dbReference type="NCBI Taxonomy" id="301880"/>
    <lineage>
        <taxon>Eukaryota</taxon>
        <taxon>Viridiplantae</taxon>
        <taxon>Streptophyta</taxon>
        <taxon>Embryophyta</taxon>
        <taxon>Tracheophyta</taxon>
        <taxon>Spermatophyta</taxon>
        <taxon>Magnoliopsida</taxon>
        <taxon>eudicotyledons</taxon>
        <taxon>Gunneridae</taxon>
        <taxon>Pentapetalae</taxon>
        <taxon>asterids</taxon>
        <taxon>campanulids</taxon>
        <taxon>Asterales</taxon>
        <taxon>Asteraceae</taxon>
        <taxon>Asteroideae</taxon>
        <taxon>Anthemideae</taxon>
        <taxon>Anthemidinae</taxon>
        <taxon>Tanacetum</taxon>
    </lineage>
</organism>
<proteinExistence type="inferred from homology"/>
<dbReference type="PROSITE" id="PS51375">
    <property type="entry name" value="PPR"/>
    <property type="match status" value="4"/>
</dbReference>
<sequence length="267" mass="30496">MCALRVPVNDYTMNIVIKCCCHLYRTNEAFAVFGWNFKRGIIPDVVTFNTLLNGLVLEHKILEAEIFFKKLIKDKLCEPNVVMYSTMIKGLCKIGNNIIAIQLLRLMDEKGYKPNVVTYNTVIDSLCKDKMIDDAFKLFKEMVFQRGISPDVITYNCLIDGLCNLGRWEVASKMLQEMLDVGISPNVHTFNILVDAFCKDGRSRRKRRMFQCCHVCLEGFCSTGIGSCGDARKIFDEMHCKRSNAKGEMFYMSLALEDVISLDDLRS</sequence>
<dbReference type="Pfam" id="PF12854">
    <property type="entry name" value="PPR_1"/>
    <property type="match status" value="2"/>
</dbReference>
<dbReference type="Gene3D" id="1.25.40.10">
    <property type="entry name" value="Tetratricopeptide repeat domain"/>
    <property type="match status" value="2"/>
</dbReference>
<evidence type="ECO:0000256" key="1">
    <source>
        <dbReference type="ARBA" id="ARBA00007626"/>
    </source>
</evidence>
<feature type="repeat" description="PPR" evidence="3">
    <location>
        <begin position="9"/>
        <end position="43"/>
    </location>
</feature>
<feature type="repeat" description="PPR" evidence="3">
    <location>
        <begin position="115"/>
        <end position="150"/>
    </location>
</feature>
<comment type="caution">
    <text evidence="4">The sequence shown here is derived from an EMBL/GenBank/DDBJ whole genome shotgun (WGS) entry which is preliminary data.</text>
</comment>
<feature type="repeat" description="PPR" evidence="3">
    <location>
        <begin position="151"/>
        <end position="185"/>
    </location>
</feature>
<dbReference type="PANTHER" id="PTHR47936">
    <property type="entry name" value="PPR_LONG DOMAIN-CONTAINING PROTEIN"/>
    <property type="match status" value="1"/>
</dbReference>
<protein>
    <submittedName>
        <fullName evidence="4">Tetratricopeptide-like helical domain-containing protein</fullName>
    </submittedName>
</protein>
<keyword evidence="2" id="KW-0677">Repeat</keyword>
<reference evidence="4" key="2">
    <citation type="submission" date="2022-01" db="EMBL/GenBank/DDBJ databases">
        <authorList>
            <person name="Yamashiro T."/>
            <person name="Shiraishi A."/>
            <person name="Satake H."/>
            <person name="Nakayama K."/>
        </authorList>
    </citation>
    <scope>NUCLEOTIDE SEQUENCE</scope>
</reference>
<dbReference type="Pfam" id="PF13041">
    <property type="entry name" value="PPR_2"/>
    <property type="match status" value="2"/>
</dbReference>
<dbReference type="NCBIfam" id="TIGR00756">
    <property type="entry name" value="PPR"/>
    <property type="match status" value="3"/>
</dbReference>
<reference evidence="4" key="1">
    <citation type="journal article" date="2022" name="Int. J. Mol. Sci.">
        <title>Draft Genome of Tanacetum Coccineum: Genomic Comparison of Closely Related Tanacetum-Family Plants.</title>
        <authorList>
            <person name="Yamashiro T."/>
            <person name="Shiraishi A."/>
            <person name="Nakayama K."/>
            <person name="Satake H."/>
        </authorList>
    </citation>
    <scope>NUCLEOTIDE SEQUENCE</scope>
</reference>
<evidence type="ECO:0000256" key="2">
    <source>
        <dbReference type="ARBA" id="ARBA00022737"/>
    </source>
</evidence>
<comment type="similarity">
    <text evidence="1">Belongs to the PPR family. P subfamily.</text>
</comment>
<accession>A0ABQ4Z7Z8</accession>
<evidence type="ECO:0000313" key="4">
    <source>
        <dbReference type="EMBL" id="GJS86293.1"/>
    </source>
</evidence>
<name>A0ABQ4Z7Z8_9ASTR</name>
<dbReference type="InterPro" id="IPR002885">
    <property type="entry name" value="PPR_rpt"/>
</dbReference>
<dbReference type="PANTHER" id="PTHR47936:SF1">
    <property type="entry name" value="PENTATRICOPEPTIDE REPEAT-CONTAINING PROTEIN GUN1, CHLOROPLASTIC"/>
    <property type="match status" value="1"/>
</dbReference>
<dbReference type="Proteomes" id="UP001151760">
    <property type="component" value="Unassembled WGS sequence"/>
</dbReference>
<gene>
    <name evidence="4" type="ORF">Tco_0752834</name>
</gene>
<dbReference type="InterPro" id="IPR011990">
    <property type="entry name" value="TPR-like_helical_dom_sf"/>
</dbReference>
<keyword evidence="5" id="KW-1185">Reference proteome</keyword>